<dbReference type="STRING" id="989403.SAMN05421798_11917"/>
<dbReference type="Proteomes" id="UP000076577">
    <property type="component" value="Unassembled WGS sequence"/>
</dbReference>
<proteinExistence type="predicted"/>
<comment type="caution">
    <text evidence="1">The sequence shown here is derived from an EMBL/GenBank/DDBJ whole genome shotgun (WGS) entry which is preliminary data.</text>
</comment>
<evidence type="ECO:0000313" key="2">
    <source>
        <dbReference type="Proteomes" id="UP000076577"/>
    </source>
</evidence>
<sequence length="87" mass="9388">MLLGFSRNSENTPLHSLGTSYPDVLNEASHITHKDIQTLSKIAGNRSGNGLISPPSQVSLVRQPEFGIPYLAVIRLAQLSFARSSAL</sequence>
<dbReference type="AlphaFoldDB" id="A0A165YB55"/>
<name>A0A165YB55_9HYPH</name>
<organism evidence="1 2">
    <name type="scientific">Pseudovibrio axinellae</name>
    <dbReference type="NCBI Taxonomy" id="989403"/>
    <lineage>
        <taxon>Bacteria</taxon>
        <taxon>Pseudomonadati</taxon>
        <taxon>Pseudomonadota</taxon>
        <taxon>Alphaproteobacteria</taxon>
        <taxon>Hyphomicrobiales</taxon>
        <taxon>Stappiaceae</taxon>
        <taxon>Pseudovibrio</taxon>
    </lineage>
</organism>
<keyword evidence="2" id="KW-1185">Reference proteome</keyword>
<accession>A0A165YB55</accession>
<dbReference type="PATRIC" id="fig|989403.3.peg.2743"/>
<evidence type="ECO:0000313" key="1">
    <source>
        <dbReference type="EMBL" id="KZL18630.1"/>
    </source>
</evidence>
<dbReference type="EMBL" id="LMCB01000019">
    <property type="protein sequence ID" value="KZL18630.1"/>
    <property type="molecule type" value="Genomic_DNA"/>
</dbReference>
<reference evidence="1 2" key="1">
    <citation type="journal article" date="2016" name="Front. Microbiol.">
        <title>Comparative Genomic Analysis Reveals a Diverse Repertoire of Genes Involved in Prokaryote-Eukaryote Interactions within the Pseudovibrio Genus.</title>
        <authorList>
            <person name="Romano S."/>
            <person name="Fernandez-Guerra A."/>
            <person name="Reen F.J."/>
            <person name="Glockner F.O."/>
            <person name="Crowley S.P."/>
            <person name="O'Sullivan O."/>
            <person name="Cotter P.D."/>
            <person name="Adams C."/>
            <person name="Dobson A.D."/>
            <person name="O'Gara F."/>
        </authorList>
    </citation>
    <scope>NUCLEOTIDE SEQUENCE [LARGE SCALE GENOMIC DNA]</scope>
    <source>
        <strain evidence="1 2">Ad2</strain>
    </source>
</reference>
<protein>
    <submittedName>
        <fullName evidence="1">Uncharacterized protein</fullName>
    </submittedName>
</protein>
<gene>
    <name evidence="1" type="ORF">PsAD2_02571</name>
</gene>